<name>A0A158CQ51_9BURK</name>
<gene>
    <name evidence="1" type="ORF">AWB78_04237</name>
</gene>
<reference evidence="1" key="1">
    <citation type="submission" date="2016-01" db="EMBL/GenBank/DDBJ databases">
        <authorList>
            <person name="Peeters C."/>
        </authorList>
    </citation>
    <scope>NUCLEOTIDE SEQUENCE</scope>
    <source>
        <strain evidence="1">LMG 29321</strain>
    </source>
</reference>
<dbReference type="AlphaFoldDB" id="A0A158CQ51"/>
<sequence length="83" mass="9475">MFRDPMRLVLAVFTIFFWVTVALALLAVADLLRPGSRDESVSRRNRADEPARRRGFVGVALKSRRRIASYRSTSSDRSSNYPD</sequence>
<dbReference type="EMBL" id="FCOX02000022">
    <property type="protein sequence ID" value="SAK84494.1"/>
    <property type="molecule type" value="Genomic_DNA"/>
</dbReference>
<evidence type="ECO:0000313" key="2">
    <source>
        <dbReference type="Proteomes" id="UP000071859"/>
    </source>
</evidence>
<evidence type="ECO:0000313" key="1">
    <source>
        <dbReference type="EMBL" id="SAK84494.1"/>
    </source>
</evidence>
<accession>A0A158CQ51</accession>
<protein>
    <submittedName>
        <fullName evidence="1">Uncharacterized protein</fullName>
    </submittedName>
</protein>
<dbReference type="RefSeq" id="WP_198399310.1">
    <property type="nucleotide sequence ID" value="NZ_FCOX02000022.1"/>
</dbReference>
<comment type="caution">
    <text evidence="1">The sequence shown here is derived from an EMBL/GenBank/DDBJ whole genome shotgun (WGS) entry which is preliminary data.</text>
</comment>
<organism evidence="1 2">
    <name type="scientific">Caballeronia calidae</name>
    <dbReference type="NCBI Taxonomy" id="1777139"/>
    <lineage>
        <taxon>Bacteria</taxon>
        <taxon>Pseudomonadati</taxon>
        <taxon>Pseudomonadota</taxon>
        <taxon>Betaproteobacteria</taxon>
        <taxon>Burkholderiales</taxon>
        <taxon>Burkholderiaceae</taxon>
        <taxon>Caballeronia</taxon>
    </lineage>
</organism>
<keyword evidence="2" id="KW-1185">Reference proteome</keyword>
<proteinExistence type="predicted"/>
<dbReference type="Proteomes" id="UP000071859">
    <property type="component" value="Unassembled WGS sequence"/>
</dbReference>